<reference evidence="1 2" key="1">
    <citation type="submission" date="2013-02" db="EMBL/GenBank/DDBJ databases">
        <title>The Genome Sequence of Acinetobacter sp. NIPH 1859.</title>
        <authorList>
            <consortium name="The Broad Institute Genome Sequencing Platform"/>
            <consortium name="The Broad Institute Genome Sequencing Center for Infectious Disease"/>
            <person name="Cerqueira G."/>
            <person name="Feldgarden M."/>
            <person name="Courvalin P."/>
            <person name="Perichon B."/>
            <person name="Grillot-Courvalin C."/>
            <person name="Clermont D."/>
            <person name="Rocha E."/>
            <person name="Yoon E.-J."/>
            <person name="Nemec A."/>
            <person name="Walker B."/>
            <person name="Young S.K."/>
            <person name="Zeng Q."/>
            <person name="Gargeya S."/>
            <person name="Fitzgerald M."/>
            <person name="Haas B."/>
            <person name="Abouelleil A."/>
            <person name="Alvarado L."/>
            <person name="Arachchi H.M."/>
            <person name="Berlin A.M."/>
            <person name="Chapman S.B."/>
            <person name="Dewar J."/>
            <person name="Goldberg J."/>
            <person name="Griggs A."/>
            <person name="Gujja S."/>
            <person name="Hansen M."/>
            <person name="Howarth C."/>
            <person name="Imamovic A."/>
            <person name="Larimer J."/>
            <person name="McCowan C."/>
            <person name="Murphy C."/>
            <person name="Neiman D."/>
            <person name="Pearson M."/>
            <person name="Priest M."/>
            <person name="Roberts A."/>
            <person name="Saif S."/>
            <person name="Shea T."/>
            <person name="Sisk P."/>
            <person name="Sykes S."/>
            <person name="Wortman J."/>
            <person name="Nusbaum C."/>
            <person name="Birren B."/>
        </authorList>
    </citation>
    <scope>NUCLEOTIDE SEQUENCE [LARGE SCALE GENOMIC DNA]</scope>
    <source>
        <strain evidence="1 2">NIPH 1859</strain>
    </source>
</reference>
<evidence type="ECO:0000313" key="2">
    <source>
        <dbReference type="Proteomes" id="UP000013009"/>
    </source>
</evidence>
<accession>N9PRZ9</accession>
<evidence type="ECO:0008006" key="3">
    <source>
        <dbReference type="Google" id="ProtNLM"/>
    </source>
</evidence>
<proteinExistence type="predicted"/>
<dbReference type="EMBL" id="APRZ01000006">
    <property type="protein sequence ID" value="ENX36349.1"/>
    <property type="molecule type" value="Genomic_DNA"/>
</dbReference>
<dbReference type="RefSeq" id="WP_005269923.1">
    <property type="nucleotide sequence ID" value="NZ_KB850193.1"/>
</dbReference>
<dbReference type="Proteomes" id="UP000013009">
    <property type="component" value="Unassembled WGS sequence"/>
</dbReference>
<protein>
    <recommendedName>
        <fullName evidence="3">Lipoprotein</fullName>
    </recommendedName>
</protein>
<dbReference type="AlphaFoldDB" id="N9PRZ9"/>
<sequence>MKYSILSVLVGSLLLSGCGGGGGSDAKSTESEFNTNSQEKSIFENIQLYYTFEMKSDAGRTYKSTINLSIKSNGGLSGEWNSPYGNFIIIGSAGNNDPNLYLVCFKKGNISSECTGEAILNTNPGLLFIAANNDQKTKNCSLVESISKNKDGSILIKPLNHFNLNAICKDANSDERYFAKYLNVSINGAAPILVSGSTDATSSDNTNYISWNNSVNGTIVKDGSNQSFAVQASDGIVVDLQRNTRLNGTQVLKNNNADLVIDGKVVGNVGYTTATNGGQITVFNCKTGGQMTFTISGNQYTWNCPNGSSGSTGSSEGNSNDESYVNWNGNANGSTIKDGNNRSFAVYSSNRMLVDIQNGIELRNAIVNNNANLIVDGKVIGSVVQATASNGSKIAVLNCSTGGRMTFSNSGSQYTWHCPDGGTGSTSGSNSGMSGGKQGISATQCIRLVDQGNDKYVFRNSCSDIINISYTINGLGGTYITLRAGESTFNTVSKTDQYFYNACVFPSVPMSDKGGCNSY</sequence>
<dbReference type="PROSITE" id="PS51257">
    <property type="entry name" value="PROKAR_LIPOPROTEIN"/>
    <property type="match status" value="1"/>
</dbReference>
<evidence type="ECO:0000313" key="1">
    <source>
        <dbReference type="EMBL" id="ENX36349.1"/>
    </source>
</evidence>
<name>N9PRZ9_9GAMM</name>
<organism evidence="1 2">
    <name type="scientific">Acinetobacter colistiniresistens</name>
    <dbReference type="NCBI Taxonomy" id="280145"/>
    <lineage>
        <taxon>Bacteria</taxon>
        <taxon>Pseudomonadati</taxon>
        <taxon>Pseudomonadota</taxon>
        <taxon>Gammaproteobacteria</taxon>
        <taxon>Moraxellales</taxon>
        <taxon>Moraxellaceae</taxon>
        <taxon>Acinetobacter</taxon>
    </lineage>
</organism>
<dbReference type="HOGENOM" id="CLU_524433_0_0_6"/>
<dbReference type="PATRIC" id="fig|1217695.3.peg.493"/>
<gene>
    <name evidence="1" type="ORF">F889_00511</name>
</gene>
<keyword evidence="2" id="KW-1185">Reference proteome</keyword>
<comment type="caution">
    <text evidence="1">The sequence shown here is derived from an EMBL/GenBank/DDBJ whole genome shotgun (WGS) entry which is preliminary data.</text>
</comment>